<keyword evidence="4" id="KW-1185">Reference proteome</keyword>
<dbReference type="SUPFAM" id="SSF56672">
    <property type="entry name" value="DNA/RNA polymerases"/>
    <property type="match status" value="1"/>
</dbReference>
<dbReference type="Proteomes" id="UP000192927">
    <property type="component" value="Unassembled WGS sequence"/>
</dbReference>
<dbReference type="PANTHER" id="PTHR37984">
    <property type="entry name" value="PROTEIN CBG26694"/>
    <property type="match status" value="1"/>
</dbReference>
<keyword evidence="1" id="KW-0511">Multifunctional enzyme</keyword>
<evidence type="ECO:0000313" key="4">
    <source>
        <dbReference type="Proteomes" id="UP000192927"/>
    </source>
</evidence>
<accession>A0A1W5D9F9</accession>
<reference evidence="4" key="1">
    <citation type="submission" date="2017-03" db="EMBL/GenBank/DDBJ databases">
        <authorList>
            <person name="Sharma R."/>
            <person name="Thines M."/>
        </authorList>
    </citation>
    <scope>NUCLEOTIDE SEQUENCE [LARGE SCALE GENOMIC DNA]</scope>
</reference>
<proteinExistence type="predicted"/>
<dbReference type="InterPro" id="IPR043128">
    <property type="entry name" value="Rev_trsase/Diguanyl_cyclase"/>
</dbReference>
<dbReference type="Gene3D" id="3.30.70.270">
    <property type="match status" value="2"/>
</dbReference>
<evidence type="ECO:0000313" key="3">
    <source>
        <dbReference type="EMBL" id="SLM39754.1"/>
    </source>
</evidence>
<dbReference type="AlphaFoldDB" id="A0A1W5D9F9"/>
<dbReference type="InterPro" id="IPR043502">
    <property type="entry name" value="DNA/RNA_pol_sf"/>
</dbReference>
<dbReference type="Gene3D" id="3.10.10.10">
    <property type="entry name" value="HIV Type 1 Reverse Transcriptase, subunit A, domain 1"/>
    <property type="match status" value="1"/>
</dbReference>
<organism evidence="3 4">
    <name type="scientific">Lasallia pustulata</name>
    <dbReference type="NCBI Taxonomy" id="136370"/>
    <lineage>
        <taxon>Eukaryota</taxon>
        <taxon>Fungi</taxon>
        <taxon>Dikarya</taxon>
        <taxon>Ascomycota</taxon>
        <taxon>Pezizomycotina</taxon>
        <taxon>Lecanoromycetes</taxon>
        <taxon>OSLEUM clade</taxon>
        <taxon>Umbilicariomycetidae</taxon>
        <taxon>Umbilicariales</taxon>
        <taxon>Umbilicariaceae</taxon>
        <taxon>Lasallia</taxon>
    </lineage>
</organism>
<sequence length="474" mass="55523">MWMKYQTYKGLVTWDIATIGHIAILGMPWLKQAKPMINWEEGMVQMDTKPAGQRHKVSGLAESTIPAEYAEFEAMFMEPAIEDALPKHQPWDHKIPLMPKKNPEKQPIYAITPANLEVLCKYIDENKAKGWIQESQSPVGYPILFIPKPDNSKRLCIDYQKLNAITVKNSYALPLILELQDRLQRAKWFTKFDIPAAYHQIRIKAREEWKTAFRTCLRHYKYQVMPFGLTNAPATFQSYINNVLQKYLDIFVTVYIDNILIYSEIEEEHRVHVRKSKFHKQEIDFLSYIVRPGELRMDPSMVTAITEWPELKTVKDVQSFLGFANFYQRFIEKYSQKATLLTNLTRKEQPFQWNKEHQQAFKAIKEAFTNSKVLHIFDPELATEVETDASNRAIGACLGQQKDKKLLPVAFYSQKLMPPEQNYKIHDKKLLAIVNVLKQWRVYLEGSKDKVKVYLDHKNLKSFTSTKVLNWRQV</sequence>
<dbReference type="InterPro" id="IPR050951">
    <property type="entry name" value="Retrovirus_Pol_polyprotein"/>
</dbReference>
<dbReference type="PANTHER" id="PTHR37984:SF5">
    <property type="entry name" value="PROTEIN NYNRIN-LIKE"/>
    <property type="match status" value="1"/>
</dbReference>
<dbReference type="InterPro" id="IPR000477">
    <property type="entry name" value="RT_dom"/>
</dbReference>
<dbReference type="GO" id="GO:0003824">
    <property type="term" value="F:catalytic activity"/>
    <property type="evidence" value="ECO:0007669"/>
    <property type="project" value="UniProtKB-KW"/>
</dbReference>
<evidence type="ECO:0000259" key="2">
    <source>
        <dbReference type="PROSITE" id="PS50878"/>
    </source>
</evidence>
<dbReference type="FunFam" id="3.30.70.270:FF:000063">
    <property type="entry name" value="Zinc knuckle domaincontaining protein"/>
    <property type="match status" value="1"/>
</dbReference>
<dbReference type="PROSITE" id="PS50878">
    <property type="entry name" value="RT_POL"/>
    <property type="match status" value="1"/>
</dbReference>
<dbReference type="FunFam" id="3.10.20.370:FF:000001">
    <property type="entry name" value="Retrovirus-related Pol polyprotein from transposon 17.6-like protein"/>
    <property type="match status" value="1"/>
</dbReference>
<dbReference type="CDD" id="cd01647">
    <property type="entry name" value="RT_LTR"/>
    <property type="match status" value="1"/>
</dbReference>
<feature type="domain" description="Reverse transcriptase" evidence="2">
    <location>
        <begin position="127"/>
        <end position="325"/>
    </location>
</feature>
<dbReference type="CDD" id="cd09274">
    <property type="entry name" value="RNase_HI_RT_Ty3"/>
    <property type="match status" value="1"/>
</dbReference>
<name>A0A1W5D9F9_9LECA</name>
<dbReference type="Pfam" id="PF17919">
    <property type="entry name" value="RT_RNaseH_2"/>
    <property type="match status" value="1"/>
</dbReference>
<protein>
    <submittedName>
        <fullName evidence="3">Pol protein</fullName>
    </submittedName>
</protein>
<dbReference type="Pfam" id="PF00078">
    <property type="entry name" value="RVT_1"/>
    <property type="match status" value="1"/>
</dbReference>
<evidence type="ECO:0000256" key="1">
    <source>
        <dbReference type="ARBA" id="ARBA00023268"/>
    </source>
</evidence>
<dbReference type="InterPro" id="IPR041577">
    <property type="entry name" value="RT_RNaseH_2"/>
</dbReference>
<dbReference type="EMBL" id="FWEW01003546">
    <property type="protein sequence ID" value="SLM39754.1"/>
    <property type="molecule type" value="Genomic_DNA"/>
</dbReference>